<dbReference type="AlphaFoldDB" id="A0A2P2NCU8"/>
<accession>A0A2P2NCU8</accession>
<reference evidence="1" key="1">
    <citation type="submission" date="2018-02" db="EMBL/GenBank/DDBJ databases">
        <title>Rhizophora mucronata_Transcriptome.</title>
        <authorList>
            <person name="Meera S.P."/>
            <person name="Sreeshan A."/>
            <person name="Augustine A."/>
        </authorList>
    </citation>
    <scope>NUCLEOTIDE SEQUENCE</scope>
    <source>
        <tissue evidence="1">Leaf</tissue>
    </source>
</reference>
<sequence>MTLSKVRLRADMGAKLQRIFEPKKNLKKYQI</sequence>
<proteinExistence type="predicted"/>
<protein>
    <submittedName>
        <fullName evidence="1">Ras-related protein Rab7</fullName>
    </submittedName>
</protein>
<organism evidence="1">
    <name type="scientific">Rhizophora mucronata</name>
    <name type="common">Asiatic mangrove</name>
    <dbReference type="NCBI Taxonomy" id="61149"/>
    <lineage>
        <taxon>Eukaryota</taxon>
        <taxon>Viridiplantae</taxon>
        <taxon>Streptophyta</taxon>
        <taxon>Embryophyta</taxon>
        <taxon>Tracheophyta</taxon>
        <taxon>Spermatophyta</taxon>
        <taxon>Magnoliopsida</taxon>
        <taxon>eudicotyledons</taxon>
        <taxon>Gunneridae</taxon>
        <taxon>Pentapetalae</taxon>
        <taxon>rosids</taxon>
        <taxon>fabids</taxon>
        <taxon>Malpighiales</taxon>
        <taxon>Rhizophoraceae</taxon>
        <taxon>Rhizophora</taxon>
    </lineage>
</organism>
<dbReference type="EMBL" id="GGEC01059825">
    <property type="protein sequence ID" value="MBX40309.1"/>
    <property type="molecule type" value="Transcribed_RNA"/>
</dbReference>
<evidence type="ECO:0000313" key="1">
    <source>
        <dbReference type="EMBL" id="MBX40309.1"/>
    </source>
</evidence>
<name>A0A2P2NCU8_RHIMU</name>